<comment type="function">
    <text evidence="1">This protein catalyzes the committed step to the synthesis of the acidic phospholipids.</text>
</comment>
<evidence type="ECO:0000256" key="9">
    <source>
        <dbReference type="ARBA" id="ARBA00022692"/>
    </source>
</evidence>
<keyword evidence="8 17" id="KW-0808">Transferase</keyword>
<dbReference type="InterPro" id="IPR050324">
    <property type="entry name" value="CDP-alcohol_PTase-I"/>
</dbReference>
<dbReference type="AlphaFoldDB" id="A0AA43XPR2"/>
<proteinExistence type="inferred from homology"/>
<keyword evidence="10 18" id="KW-1133">Transmembrane helix</keyword>
<dbReference type="Gene3D" id="1.20.120.1760">
    <property type="match status" value="1"/>
</dbReference>
<evidence type="ECO:0000256" key="11">
    <source>
        <dbReference type="ARBA" id="ARBA00023098"/>
    </source>
</evidence>
<evidence type="ECO:0000256" key="15">
    <source>
        <dbReference type="ARBA" id="ARBA00048586"/>
    </source>
</evidence>
<organism evidence="19 20">
    <name type="scientific">Isachenkonia alkalipeptolytica</name>
    <dbReference type="NCBI Taxonomy" id="2565777"/>
    <lineage>
        <taxon>Bacteria</taxon>
        <taxon>Bacillati</taxon>
        <taxon>Bacillota</taxon>
        <taxon>Clostridia</taxon>
        <taxon>Eubacteriales</taxon>
        <taxon>Clostridiaceae</taxon>
        <taxon>Isachenkonia</taxon>
    </lineage>
</organism>
<evidence type="ECO:0000256" key="4">
    <source>
        <dbReference type="ARBA" id="ARBA00010441"/>
    </source>
</evidence>
<evidence type="ECO:0000313" key="20">
    <source>
        <dbReference type="Proteomes" id="UP000449710"/>
    </source>
</evidence>
<evidence type="ECO:0000256" key="7">
    <source>
        <dbReference type="ARBA" id="ARBA00022516"/>
    </source>
</evidence>
<dbReference type="InterPro" id="IPR043130">
    <property type="entry name" value="CDP-OH_PTrfase_TM_dom"/>
</dbReference>
<dbReference type="PANTHER" id="PTHR14269">
    <property type="entry name" value="CDP-DIACYLGLYCEROL--GLYCEROL-3-PHOSPHATE 3-PHOSPHATIDYLTRANSFERASE-RELATED"/>
    <property type="match status" value="1"/>
</dbReference>
<keyword evidence="12 18" id="KW-0472">Membrane</keyword>
<evidence type="ECO:0000256" key="16">
    <source>
        <dbReference type="NCBIfam" id="TIGR00560"/>
    </source>
</evidence>
<dbReference type="EMBL" id="SUMG01000027">
    <property type="protein sequence ID" value="NBG89495.1"/>
    <property type="molecule type" value="Genomic_DNA"/>
</dbReference>
<dbReference type="Proteomes" id="UP000449710">
    <property type="component" value="Unassembled WGS sequence"/>
</dbReference>
<dbReference type="NCBIfam" id="TIGR00560">
    <property type="entry name" value="pgsA"/>
    <property type="match status" value="1"/>
</dbReference>
<reference evidence="19 20" key="1">
    <citation type="submission" date="2019-04" db="EMBL/GenBank/DDBJ databases">
        <title>Isachenkonia alkalipeptolytica gen. nov. sp. nov. a new anaerobic, alkiliphilic organothrophic bacterium capable to reduce synthesized ferrihydrite isolated from a soda lake.</title>
        <authorList>
            <person name="Toshchakov S.V."/>
            <person name="Zavarzina D.G."/>
            <person name="Zhilina T.N."/>
            <person name="Kostrikina N.A."/>
            <person name="Kublanov I.V."/>
        </authorList>
    </citation>
    <scope>NUCLEOTIDE SEQUENCE [LARGE SCALE GENOMIC DNA]</scope>
    <source>
        <strain evidence="19 20">Z-1701</strain>
    </source>
</reference>
<dbReference type="RefSeq" id="WP_160723208.1">
    <property type="nucleotide sequence ID" value="NZ_SUMG01000027.1"/>
</dbReference>
<comment type="catalytic activity">
    <reaction evidence="15">
        <text>a CDP-1,2-diacyl-sn-glycerol + sn-glycerol 3-phosphate = a 1,2-diacyl-sn-glycero-3-phospho-(1'-sn-glycero-3'-phosphate) + CMP + H(+)</text>
        <dbReference type="Rhea" id="RHEA:12593"/>
        <dbReference type="ChEBI" id="CHEBI:15378"/>
        <dbReference type="ChEBI" id="CHEBI:57597"/>
        <dbReference type="ChEBI" id="CHEBI:58332"/>
        <dbReference type="ChEBI" id="CHEBI:60110"/>
        <dbReference type="ChEBI" id="CHEBI:60377"/>
        <dbReference type="EC" id="2.7.8.5"/>
    </reaction>
</comment>
<evidence type="ECO:0000256" key="5">
    <source>
        <dbReference type="ARBA" id="ARBA00013170"/>
    </source>
</evidence>
<evidence type="ECO:0000256" key="13">
    <source>
        <dbReference type="ARBA" id="ARBA00023209"/>
    </source>
</evidence>
<dbReference type="EC" id="2.7.8.5" evidence="5 16"/>
<dbReference type="PANTHER" id="PTHR14269:SF62">
    <property type="entry name" value="CDP-DIACYLGLYCEROL--GLYCEROL-3-PHOSPHATE 3-PHOSPHATIDYLTRANSFERASE 1, CHLOROPLASTIC"/>
    <property type="match status" value="1"/>
</dbReference>
<dbReference type="GO" id="GO:0016020">
    <property type="term" value="C:membrane"/>
    <property type="evidence" value="ECO:0007669"/>
    <property type="project" value="UniProtKB-SubCell"/>
</dbReference>
<evidence type="ECO:0000256" key="1">
    <source>
        <dbReference type="ARBA" id="ARBA00003973"/>
    </source>
</evidence>
<evidence type="ECO:0000256" key="18">
    <source>
        <dbReference type="SAM" id="Phobius"/>
    </source>
</evidence>
<accession>A0AA43XPR2</accession>
<name>A0AA43XPR2_9CLOT</name>
<dbReference type="GO" id="GO:0046474">
    <property type="term" value="P:glycerophospholipid biosynthetic process"/>
    <property type="evidence" value="ECO:0007669"/>
    <property type="project" value="TreeGrafter"/>
</dbReference>
<comment type="subcellular location">
    <subcellularLocation>
        <location evidence="2">Membrane</location>
        <topology evidence="2">Multi-pass membrane protein</topology>
    </subcellularLocation>
</comment>
<keyword evidence="13" id="KW-0594">Phospholipid biosynthesis</keyword>
<keyword evidence="7" id="KW-0444">Lipid biosynthesis</keyword>
<dbReference type="InterPro" id="IPR004570">
    <property type="entry name" value="Phosphatidylglycerol_P_synth"/>
</dbReference>
<gene>
    <name evidence="19" type="primary">pgsA</name>
    <name evidence="19" type="ORF">ISALK_13450</name>
</gene>
<evidence type="ECO:0000256" key="6">
    <source>
        <dbReference type="ARBA" id="ARBA00014944"/>
    </source>
</evidence>
<keyword evidence="11" id="KW-0443">Lipid metabolism</keyword>
<comment type="pathway">
    <text evidence="3">Phospholipid metabolism; phosphatidylglycerol biosynthesis; phosphatidylglycerol from CDP-diacylglycerol: step 1/2.</text>
</comment>
<evidence type="ECO:0000256" key="14">
    <source>
        <dbReference type="ARBA" id="ARBA00023264"/>
    </source>
</evidence>
<evidence type="ECO:0000256" key="12">
    <source>
        <dbReference type="ARBA" id="ARBA00023136"/>
    </source>
</evidence>
<evidence type="ECO:0000256" key="17">
    <source>
        <dbReference type="RuleBase" id="RU003750"/>
    </source>
</evidence>
<comment type="similarity">
    <text evidence="4 17">Belongs to the CDP-alcohol phosphatidyltransferase class-I family.</text>
</comment>
<feature type="transmembrane region" description="Helical" evidence="18">
    <location>
        <begin position="122"/>
        <end position="139"/>
    </location>
</feature>
<dbReference type="InterPro" id="IPR048254">
    <property type="entry name" value="CDP_ALCOHOL_P_TRANSF_CS"/>
</dbReference>
<evidence type="ECO:0000256" key="3">
    <source>
        <dbReference type="ARBA" id="ARBA00005042"/>
    </source>
</evidence>
<dbReference type="PROSITE" id="PS00379">
    <property type="entry name" value="CDP_ALCOHOL_P_TRANSF"/>
    <property type="match status" value="1"/>
</dbReference>
<evidence type="ECO:0000256" key="2">
    <source>
        <dbReference type="ARBA" id="ARBA00004141"/>
    </source>
</evidence>
<evidence type="ECO:0000256" key="10">
    <source>
        <dbReference type="ARBA" id="ARBA00022989"/>
    </source>
</evidence>
<keyword evidence="20" id="KW-1185">Reference proteome</keyword>
<protein>
    <recommendedName>
        <fullName evidence="6 16">CDP-diacylglycerol--glycerol-3-phosphate 3-phosphatidyltransferase</fullName>
        <ecNumber evidence="5 16">2.7.8.5</ecNumber>
    </recommendedName>
</protein>
<sequence length="177" mass="20022">MNLPNILTILRLLLIPVFIYVFFFFEDNNLLYATGVFFLAGITDGLDGYLARKFQQVTKIGQALDPLADKLMQLTVIISFTIAEILPLWILIVVGIKEGLMILGATILYTRRDKTVIPANKLGKFSTVLFYVAILLIGLDFNVGRYLLITAILITVIAFFRYLRMGLKKLKENKVSK</sequence>
<keyword evidence="9 18" id="KW-0812">Transmembrane</keyword>
<dbReference type="PIRSF" id="PIRSF000847">
    <property type="entry name" value="Phos_ph_gly_syn"/>
    <property type="match status" value="1"/>
</dbReference>
<dbReference type="InterPro" id="IPR000462">
    <property type="entry name" value="CDP-OH_P_trans"/>
</dbReference>
<evidence type="ECO:0000256" key="8">
    <source>
        <dbReference type="ARBA" id="ARBA00022679"/>
    </source>
</evidence>
<dbReference type="GO" id="GO:0008444">
    <property type="term" value="F:CDP-diacylglycerol-glycerol-3-phosphate 3-phosphatidyltransferase activity"/>
    <property type="evidence" value="ECO:0007669"/>
    <property type="project" value="UniProtKB-UniRule"/>
</dbReference>
<evidence type="ECO:0000313" key="19">
    <source>
        <dbReference type="EMBL" id="NBG89495.1"/>
    </source>
</evidence>
<feature type="transmembrane region" description="Helical" evidence="18">
    <location>
        <begin position="145"/>
        <end position="163"/>
    </location>
</feature>
<feature type="transmembrane region" description="Helical" evidence="18">
    <location>
        <begin position="7"/>
        <end position="25"/>
    </location>
</feature>
<dbReference type="Pfam" id="PF01066">
    <property type="entry name" value="CDP-OH_P_transf"/>
    <property type="match status" value="1"/>
</dbReference>
<comment type="caution">
    <text evidence="19">The sequence shown here is derived from an EMBL/GenBank/DDBJ whole genome shotgun (WGS) entry which is preliminary data.</text>
</comment>
<keyword evidence="14" id="KW-1208">Phospholipid metabolism</keyword>